<organism evidence="1">
    <name type="scientific">marine metagenome</name>
    <dbReference type="NCBI Taxonomy" id="408172"/>
    <lineage>
        <taxon>unclassified sequences</taxon>
        <taxon>metagenomes</taxon>
        <taxon>ecological metagenomes</taxon>
    </lineage>
</organism>
<accession>A0A382L2J0</accession>
<proteinExistence type="predicted"/>
<reference evidence="1" key="1">
    <citation type="submission" date="2018-05" db="EMBL/GenBank/DDBJ databases">
        <authorList>
            <person name="Lanie J.A."/>
            <person name="Ng W.-L."/>
            <person name="Kazmierczak K.M."/>
            <person name="Andrzejewski T.M."/>
            <person name="Davidsen T.M."/>
            <person name="Wayne K.J."/>
            <person name="Tettelin H."/>
            <person name="Glass J.I."/>
            <person name="Rusch D."/>
            <person name="Podicherti R."/>
            <person name="Tsui H.-C.T."/>
            <person name="Winkler M.E."/>
        </authorList>
    </citation>
    <scope>NUCLEOTIDE SEQUENCE</scope>
</reference>
<sequence>MSANNTSVVRNLASISDLVNAKLLLAQT</sequence>
<dbReference type="AlphaFoldDB" id="A0A382L2J0"/>
<dbReference type="EMBL" id="UINC01084362">
    <property type="protein sequence ID" value="SVC30940.1"/>
    <property type="molecule type" value="Genomic_DNA"/>
</dbReference>
<gene>
    <name evidence="1" type="ORF">METZ01_LOCUS283794</name>
</gene>
<protein>
    <submittedName>
        <fullName evidence="1">Uncharacterized protein</fullName>
    </submittedName>
</protein>
<name>A0A382L2J0_9ZZZZ</name>
<evidence type="ECO:0000313" key="1">
    <source>
        <dbReference type="EMBL" id="SVC30940.1"/>
    </source>
</evidence>